<evidence type="ECO:0000259" key="11">
    <source>
        <dbReference type="Pfam" id="PF17946"/>
    </source>
</evidence>
<feature type="domain" description="RecC C-terminal" evidence="11">
    <location>
        <begin position="829"/>
        <end position="1044"/>
    </location>
</feature>
<keyword evidence="9 10" id="KW-0234">DNA repair</keyword>
<evidence type="ECO:0000256" key="4">
    <source>
        <dbReference type="ARBA" id="ARBA00022801"/>
    </source>
</evidence>
<dbReference type="InterPro" id="IPR013986">
    <property type="entry name" value="DExx_box_DNA_helicase_dom_sf"/>
</dbReference>
<dbReference type="InterPro" id="IPR027417">
    <property type="entry name" value="P-loop_NTPase"/>
</dbReference>
<dbReference type="Proteomes" id="UP000188481">
    <property type="component" value="Unassembled WGS sequence"/>
</dbReference>
<dbReference type="SUPFAM" id="SSF52980">
    <property type="entry name" value="Restriction endonuclease-like"/>
    <property type="match status" value="1"/>
</dbReference>
<dbReference type="AlphaFoldDB" id="A0A1V3J8P6"/>
<dbReference type="GO" id="GO:0009338">
    <property type="term" value="C:exodeoxyribonuclease V complex"/>
    <property type="evidence" value="ECO:0007669"/>
    <property type="project" value="InterPro"/>
</dbReference>
<evidence type="ECO:0000256" key="10">
    <source>
        <dbReference type="HAMAP-Rule" id="MF_01486"/>
    </source>
</evidence>
<dbReference type="PANTHER" id="PTHR30591">
    <property type="entry name" value="RECBCD ENZYME SUBUNIT RECC"/>
    <property type="match status" value="1"/>
</dbReference>
<keyword evidence="4 10" id="KW-0378">Hydrolase</keyword>
<proteinExistence type="inferred from homology"/>
<dbReference type="InterPro" id="IPR041500">
    <property type="entry name" value="RecC_C"/>
</dbReference>
<evidence type="ECO:0000256" key="5">
    <source>
        <dbReference type="ARBA" id="ARBA00022806"/>
    </source>
</evidence>
<dbReference type="GO" id="GO:0005524">
    <property type="term" value="F:ATP binding"/>
    <property type="evidence" value="ECO:0007669"/>
    <property type="project" value="UniProtKB-UniRule"/>
</dbReference>
<evidence type="ECO:0000256" key="8">
    <source>
        <dbReference type="ARBA" id="ARBA00023125"/>
    </source>
</evidence>
<keyword evidence="13" id="KW-1185">Reference proteome</keyword>
<dbReference type="EMBL" id="MLHN01000003">
    <property type="protein sequence ID" value="OOF51786.1"/>
    <property type="molecule type" value="Genomic_DNA"/>
</dbReference>
<evidence type="ECO:0000313" key="13">
    <source>
        <dbReference type="Proteomes" id="UP000188481"/>
    </source>
</evidence>
<gene>
    <name evidence="10" type="primary">recC</name>
    <name evidence="12" type="ORF">BKK54_02065</name>
</gene>
<dbReference type="Gene3D" id="1.10.10.990">
    <property type="match status" value="1"/>
</dbReference>
<dbReference type="STRING" id="1908264.BKK54_02065"/>
<dbReference type="RefSeq" id="WP_077541053.1">
    <property type="nucleotide sequence ID" value="NZ_MLHN01000003.1"/>
</dbReference>
<keyword evidence="1 10" id="KW-0540">Nuclease</keyword>
<keyword evidence="3 10" id="KW-0227">DNA damage</keyword>
<dbReference type="InterPro" id="IPR011335">
    <property type="entry name" value="Restrct_endonuc-II-like"/>
</dbReference>
<evidence type="ECO:0000256" key="9">
    <source>
        <dbReference type="ARBA" id="ARBA00023204"/>
    </source>
</evidence>
<dbReference type="NCBIfam" id="TIGR01450">
    <property type="entry name" value="recC"/>
    <property type="match status" value="1"/>
</dbReference>
<evidence type="ECO:0000256" key="2">
    <source>
        <dbReference type="ARBA" id="ARBA00022741"/>
    </source>
</evidence>
<dbReference type="GO" id="GO:0003677">
    <property type="term" value="F:DNA binding"/>
    <property type="evidence" value="ECO:0007669"/>
    <property type="project" value="UniProtKB-UniRule"/>
</dbReference>
<dbReference type="Gene3D" id="1.10.10.160">
    <property type="match status" value="1"/>
</dbReference>
<keyword evidence="2 10" id="KW-0547">Nucleotide-binding</keyword>
<evidence type="ECO:0000256" key="6">
    <source>
        <dbReference type="ARBA" id="ARBA00022839"/>
    </source>
</evidence>
<reference evidence="12 13" key="1">
    <citation type="submission" date="2016-10" db="EMBL/GenBank/DDBJ databases">
        <title>Rodentibacter gen. nov. and new species.</title>
        <authorList>
            <person name="Christensen H."/>
        </authorList>
    </citation>
    <scope>NUCLEOTIDE SEQUENCE [LARGE SCALE GENOMIC DNA]</scope>
    <source>
        <strain evidence="13">ppn416</strain>
    </source>
</reference>
<dbReference type="SUPFAM" id="SSF52540">
    <property type="entry name" value="P-loop containing nucleoside triphosphate hydrolases"/>
    <property type="match status" value="2"/>
</dbReference>
<dbReference type="GO" id="GO:0008854">
    <property type="term" value="F:exodeoxyribonuclease V activity"/>
    <property type="evidence" value="ECO:0007669"/>
    <property type="project" value="InterPro"/>
</dbReference>
<dbReference type="GO" id="GO:0003678">
    <property type="term" value="F:DNA helicase activity"/>
    <property type="evidence" value="ECO:0007669"/>
    <property type="project" value="UniProtKB-UniRule"/>
</dbReference>
<evidence type="ECO:0000256" key="1">
    <source>
        <dbReference type="ARBA" id="ARBA00022722"/>
    </source>
</evidence>
<keyword evidence="7 10" id="KW-0067">ATP-binding</keyword>
<comment type="caution">
    <text evidence="12">The sequence shown here is derived from an EMBL/GenBank/DDBJ whole genome shotgun (WGS) entry which is preliminary data.</text>
</comment>
<comment type="subunit">
    <text evidence="10">Heterotrimer of RecB, RecC and RecD. All subunits contribute to DNA-binding.</text>
</comment>
<evidence type="ECO:0000313" key="12">
    <source>
        <dbReference type="EMBL" id="OOF51786.1"/>
    </source>
</evidence>
<evidence type="ECO:0000256" key="3">
    <source>
        <dbReference type="ARBA" id="ARBA00022763"/>
    </source>
</evidence>
<sequence>MFIVYYSNQLEKQKDILAELFKTLPREDPFQQDIILVQSPGMAQWLQMELAKKNGVSAHLAFPMPATFIWQLYADNLSSVSLQNPFDKDSIMWRLMKLMPDFLEREEFLPLRHYLVSSPYSEQYKRYQLSRKIADLFDQYLVYRPEWIFAWEKGEDELIATQIKAQQAHLNETLLQQILGNVAWQGALWRALVSDIKADMGEYATHRAALHEQFLTLLNNKNQPKKLPSRLFIFGIPALPAAYLSILQAMSSEVDIHLFFNNPSQEYWGDIRNLRMDYLSGRTRRSYQNSSEIQPLFSEAQCSALIQGRGETTYHNEHLQIGNPLLAAWGKMGRDFLYALVRDEEKVPTYSVNAYEEISASTLLGQLQSHILHLDNQPLNFEKNDRSLTVHACHSAMREVEVLYDYLLHLFNQDPLLTPKDVVVMVADINQYTPYIQAVFGQKNGEAIQIPFSISDNKLSESDVLVSCYLTLLRLKESSFTAETILALLDIPALRERFDIALSDLPLVREWVAEVGIRFGLKKTQDGINFNSWQAGLERMVLGYAMREEHGIWQDSLGFDSSYGLKGLLVGNLSRFFTQLSYWHDMLQESHSIEKWHEILTALLANFFAKNEETNDTILYIQEKINEVVQQLSSLHFDLALQAEVIADVMTGKLEESPNSLKFLAGKVNFCTLLPMRAVPFKVVCLLGMNEADYPRSQTPNSFDLMQYHHQKSDRVRRDDDRYLFLEALLAARDYCYISYVGRSIVDNQEREPSVLVSQLLDYINQDKTDKQKLQVQLHTMTAFSPSNFNNDDDFNRSFAKKWLPMVKNGGKVAQKEFASVMDNRESVTEIELERLVGFVENPVKFFFEKQLGVYFRDEDDRIADSENFTLDGLDNYKLNNDLVYADEQQFEAYFAQAAVKGILPRAQFGQVAAEIVRDTVLAFKQKIVDLGEPSHCSIDFIVNVTWQGKVQPIRLFGYMDNLFNEMQRVIEWRFATYKERYCIRPWLYYLIQCVTQENVIPPKLITKDQEIEFPQVTPETAWAQLQIYVQAYLQSQLEIQPVPTIEKISDFIVKDESAVDFDVILMKLQKLAEDEKRGNYIKKADPYWMRMLAQTTKFEHQEHLLALLKQTTDWFGLLFLKEDKKSVTGKQSKSST</sequence>
<comment type="similarity">
    <text evidence="10">Belongs to the RecC family.</text>
</comment>
<name>A0A1V3J8P6_9PAST</name>
<comment type="function">
    <text evidence="10">A helicase/nuclease that prepares dsDNA breaks (DSB) for recombinational DNA repair. Binds to DSBs and unwinds DNA via a highly rapid and processive ATP-dependent bidirectional helicase activity. Unwinds dsDNA until it encounters a Chi (crossover hotspot instigator) sequence from the 3' direction. Cuts ssDNA a few nucleotides 3' to the Chi site. The properties and activities of the enzyme are changed at Chi. The Chi-altered holoenzyme produces a long 3'-ssDNA overhang and facilitates RecA-binding to the ssDNA for homologous DNA recombination and repair. Holoenzyme degrades any linearized DNA that is unable to undergo homologous recombination. In the holoenzyme this subunit recognizes the wild-type Chi sequence, and when added to isolated RecB increases its ATP-dependent helicase processivity.</text>
</comment>
<dbReference type="Gene3D" id="3.40.50.300">
    <property type="entry name" value="P-loop containing nucleotide triphosphate hydrolases"/>
    <property type="match status" value="2"/>
</dbReference>
<evidence type="ECO:0000256" key="7">
    <source>
        <dbReference type="ARBA" id="ARBA00022840"/>
    </source>
</evidence>
<comment type="miscellaneous">
    <text evidence="10">In the RecBCD complex, RecB has a slow 3'-5' helicase, an exonuclease activity and loads RecA onto ssDNA, RecD has a fast 5'-3' helicase activity, while RecC stimulates the ATPase and processivity of the RecB helicase and contributes to recognition of the Chi site.</text>
</comment>
<dbReference type="PANTHER" id="PTHR30591:SF1">
    <property type="entry name" value="RECBCD ENZYME SUBUNIT RECC"/>
    <property type="match status" value="1"/>
</dbReference>
<dbReference type="Pfam" id="PF04257">
    <property type="entry name" value="Exonuc_V_gamma"/>
    <property type="match status" value="1"/>
</dbReference>
<keyword evidence="6 10" id="KW-0269">Exonuclease</keyword>
<keyword evidence="8 10" id="KW-0238">DNA-binding</keyword>
<keyword evidence="5 10" id="KW-0347">Helicase</keyword>
<dbReference type="HAMAP" id="MF_01486">
    <property type="entry name" value="RecC"/>
    <property type="match status" value="1"/>
</dbReference>
<dbReference type="Pfam" id="PF17946">
    <property type="entry name" value="RecC_C"/>
    <property type="match status" value="1"/>
</dbReference>
<dbReference type="PIRSF" id="PIRSF000980">
    <property type="entry name" value="RecC"/>
    <property type="match status" value="1"/>
</dbReference>
<organism evidence="12 13">
    <name type="scientific">Rodentibacter genomosp. 1</name>
    <dbReference type="NCBI Taxonomy" id="1908264"/>
    <lineage>
        <taxon>Bacteria</taxon>
        <taxon>Pseudomonadati</taxon>
        <taxon>Pseudomonadota</taxon>
        <taxon>Gammaproteobacteria</taxon>
        <taxon>Pasteurellales</taxon>
        <taxon>Pasteurellaceae</taxon>
        <taxon>Rodentibacter</taxon>
    </lineage>
</organism>
<dbReference type="GO" id="GO:0000724">
    <property type="term" value="P:double-strand break repair via homologous recombination"/>
    <property type="evidence" value="ECO:0007669"/>
    <property type="project" value="UniProtKB-UniRule"/>
</dbReference>
<accession>A0A1V3J8P6</accession>
<protein>
    <recommendedName>
        <fullName evidence="10">RecBCD enzyme subunit RecC</fullName>
    </recommendedName>
    <alternativeName>
        <fullName evidence="10">Exonuclease V subunit RecC</fullName>
        <shortName evidence="10">ExoV subunit RecC</shortName>
    </alternativeName>
    <alternativeName>
        <fullName evidence="10">Helicase/nuclease RecBCD subunit RecC</fullName>
    </alternativeName>
</protein>
<dbReference type="InterPro" id="IPR006697">
    <property type="entry name" value="RecC"/>
</dbReference>
<dbReference type="Gene3D" id="3.40.50.10930">
    <property type="match status" value="1"/>
</dbReference>